<evidence type="ECO:0000256" key="1">
    <source>
        <dbReference type="ARBA" id="ARBA00004370"/>
    </source>
</evidence>
<evidence type="ECO:0000313" key="11">
    <source>
        <dbReference type="Proteomes" id="UP000653305"/>
    </source>
</evidence>
<dbReference type="InterPro" id="IPR013210">
    <property type="entry name" value="LRR_N_plant-typ"/>
</dbReference>
<evidence type="ECO:0000313" key="10">
    <source>
        <dbReference type="EMBL" id="GFP80050.1"/>
    </source>
</evidence>
<comment type="caution">
    <text evidence="10">The sequence shown here is derived from an EMBL/GenBank/DDBJ whole genome shotgun (WGS) entry which is preliminary data.</text>
</comment>
<dbReference type="InterPro" id="IPR003591">
    <property type="entry name" value="Leu-rich_rpt_typical-subtyp"/>
</dbReference>
<evidence type="ECO:0000256" key="5">
    <source>
        <dbReference type="ARBA" id="ARBA00022737"/>
    </source>
</evidence>
<dbReference type="FunFam" id="3.80.10.10:FF:000400">
    <property type="entry name" value="Nuclear pore complex protein NUP107"/>
    <property type="match status" value="1"/>
</dbReference>
<keyword evidence="10" id="KW-0418">Kinase</keyword>
<dbReference type="EMBL" id="BMAC01000015">
    <property type="protein sequence ID" value="GFP80050.1"/>
    <property type="molecule type" value="Genomic_DNA"/>
</dbReference>
<dbReference type="PROSITE" id="PS51450">
    <property type="entry name" value="LRR"/>
    <property type="match status" value="2"/>
</dbReference>
<evidence type="ECO:0000256" key="7">
    <source>
        <dbReference type="ARBA" id="ARBA00023136"/>
    </source>
</evidence>
<keyword evidence="10" id="KW-0808">Transferase</keyword>
<reference evidence="10" key="1">
    <citation type="submission" date="2020-07" db="EMBL/GenBank/DDBJ databases">
        <title>Ethylene signaling mediates host invasion by parasitic plants.</title>
        <authorList>
            <person name="Yoshida S."/>
        </authorList>
    </citation>
    <scope>NUCLEOTIDE SEQUENCE</scope>
    <source>
        <strain evidence="10">Okayama</strain>
    </source>
</reference>
<comment type="subcellular location">
    <subcellularLocation>
        <location evidence="1">Membrane</location>
    </subcellularLocation>
</comment>
<dbReference type="PRINTS" id="PR00019">
    <property type="entry name" value="LEURICHRPT"/>
</dbReference>
<keyword evidence="7" id="KW-0472">Membrane</keyword>
<evidence type="ECO:0000259" key="9">
    <source>
        <dbReference type="Pfam" id="PF08263"/>
    </source>
</evidence>
<dbReference type="Pfam" id="PF13855">
    <property type="entry name" value="LRR_8"/>
    <property type="match status" value="2"/>
</dbReference>
<dbReference type="FunFam" id="3.80.10.10:FF:000716">
    <property type="entry name" value="LRR receptor-like serine/threonine-protein kinase GSO1"/>
    <property type="match status" value="1"/>
</dbReference>
<dbReference type="OrthoDB" id="676979at2759"/>
<keyword evidence="11" id="KW-1185">Reference proteome</keyword>
<dbReference type="SMART" id="SM00365">
    <property type="entry name" value="LRR_SD22"/>
    <property type="match status" value="6"/>
</dbReference>
<dbReference type="GO" id="GO:0016301">
    <property type="term" value="F:kinase activity"/>
    <property type="evidence" value="ECO:0007669"/>
    <property type="project" value="UniProtKB-KW"/>
</dbReference>
<evidence type="ECO:0000256" key="4">
    <source>
        <dbReference type="ARBA" id="ARBA00022729"/>
    </source>
</evidence>
<dbReference type="AlphaFoldDB" id="A0A830AYT4"/>
<dbReference type="InterPro" id="IPR053211">
    <property type="entry name" value="DNA_repair-toleration"/>
</dbReference>
<proteinExistence type="predicted"/>
<dbReference type="Pfam" id="PF00560">
    <property type="entry name" value="LRR_1"/>
    <property type="match status" value="6"/>
</dbReference>
<keyword evidence="3" id="KW-0812">Transmembrane</keyword>
<dbReference type="GO" id="GO:0006952">
    <property type="term" value="P:defense response"/>
    <property type="evidence" value="ECO:0007669"/>
    <property type="project" value="UniProtKB-ARBA"/>
</dbReference>
<sequence>MGSKILILLAISTLIATVQSKKNIEPKCHPNDLKGLSDFKTGIQSDTSGRLATWHGHACCQWAGITCDGTTGRVTQLNLPGFYTNNNYTPLQTYMIGQLSPSITLLTSLEAVDLSGLVGLTGIIPPSIGFHLPNIKKLSLWGNSFEGTLPDSIGLGNSLKMLDLHSNRLSGFLPEAISDLTSLEKLCLQNNFLVGHIPGNIGNLQRLKELDLSNNSLSGKIPSSLNKLKAVSIKRVSLANNGLIGPIPSNIGNLSDLTELYLNDNKLSGQIPSSIGQLSNLLMLRIANNMIEGPLPRQLALLQNLQTLDLSYNRINLRSIPDWLVKLPSLSRILLAGCAIDGDISDDLARTPSPIQELDLSSNNLTGKIPGWIGGLNNLYSLNLSKNMLVGEMPSSIVNLASLRILDLHSNKLSGSLKWGFRVESGLLRFIDLSDNSFTTGIEEIGMGLEIGIEYINFSNNLIRGGLPDSIGRLGLMKGLDLSCNKLDFELPASLGNAIWLESLKLQKNQFGGKIPNGFLNFKNLKELDLSDNILEGKIPFGKPLIDFPRGCYLGNKGLCGTPLEPCEP</sequence>
<dbReference type="Gene3D" id="3.80.10.10">
    <property type="entry name" value="Ribonuclease Inhibitor"/>
    <property type="match status" value="2"/>
</dbReference>
<keyword evidence="10" id="KW-0675">Receptor</keyword>
<keyword evidence="2" id="KW-0433">Leucine-rich repeat</keyword>
<dbReference type="PANTHER" id="PTHR48060:SF9">
    <property type="entry name" value="LRR RECEPTOR-LIKE SERINE_THREONINE-PROTEIN KINASE GSO1"/>
    <property type="match status" value="1"/>
</dbReference>
<dbReference type="SUPFAM" id="SSF52047">
    <property type="entry name" value="RNI-like"/>
    <property type="match status" value="1"/>
</dbReference>
<feature type="signal peptide" evidence="8">
    <location>
        <begin position="1"/>
        <end position="20"/>
    </location>
</feature>
<dbReference type="SUPFAM" id="SSF52058">
    <property type="entry name" value="L domain-like"/>
    <property type="match status" value="1"/>
</dbReference>
<dbReference type="PANTHER" id="PTHR48060">
    <property type="entry name" value="DNA DAMAGE-REPAIR/TOLERATION PROTEIN DRT100"/>
    <property type="match status" value="1"/>
</dbReference>
<dbReference type="GO" id="GO:0016020">
    <property type="term" value="C:membrane"/>
    <property type="evidence" value="ECO:0007669"/>
    <property type="project" value="UniProtKB-SubCell"/>
</dbReference>
<dbReference type="Pfam" id="PF08263">
    <property type="entry name" value="LRRNT_2"/>
    <property type="match status" value="1"/>
</dbReference>
<feature type="domain" description="Leucine-rich repeat-containing N-terminal plant-type" evidence="9">
    <location>
        <begin position="29"/>
        <end position="68"/>
    </location>
</feature>
<protein>
    <submittedName>
        <fullName evidence="10">Probable LRR receptor-like serine/threonine-protein kinase at4g08850</fullName>
    </submittedName>
</protein>
<keyword evidence="4 8" id="KW-0732">Signal</keyword>
<dbReference type="InterPro" id="IPR001611">
    <property type="entry name" value="Leu-rich_rpt"/>
</dbReference>
<keyword evidence="6" id="KW-1133">Transmembrane helix</keyword>
<gene>
    <name evidence="10" type="ORF">PHJA_000148400</name>
</gene>
<feature type="chain" id="PRO_5032677429" evidence="8">
    <location>
        <begin position="21"/>
        <end position="569"/>
    </location>
</feature>
<evidence type="ECO:0000256" key="3">
    <source>
        <dbReference type="ARBA" id="ARBA00022692"/>
    </source>
</evidence>
<organism evidence="10 11">
    <name type="scientific">Phtheirospermum japonicum</name>
    <dbReference type="NCBI Taxonomy" id="374723"/>
    <lineage>
        <taxon>Eukaryota</taxon>
        <taxon>Viridiplantae</taxon>
        <taxon>Streptophyta</taxon>
        <taxon>Embryophyta</taxon>
        <taxon>Tracheophyta</taxon>
        <taxon>Spermatophyta</taxon>
        <taxon>Magnoliopsida</taxon>
        <taxon>eudicotyledons</taxon>
        <taxon>Gunneridae</taxon>
        <taxon>Pentapetalae</taxon>
        <taxon>asterids</taxon>
        <taxon>lamiids</taxon>
        <taxon>Lamiales</taxon>
        <taxon>Orobanchaceae</taxon>
        <taxon>Orobanchaceae incertae sedis</taxon>
        <taxon>Phtheirospermum</taxon>
    </lineage>
</organism>
<accession>A0A830AYT4</accession>
<evidence type="ECO:0000256" key="6">
    <source>
        <dbReference type="ARBA" id="ARBA00022989"/>
    </source>
</evidence>
<dbReference type="GO" id="GO:0051707">
    <property type="term" value="P:response to other organism"/>
    <property type="evidence" value="ECO:0007669"/>
    <property type="project" value="UniProtKB-ARBA"/>
</dbReference>
<evidence type="ECO:0000256" key="8">
    <source>
        <dbReference type="SAM" id="SignalP"/>
    </source>
</evidence>
<evidence type="ECO:0000256" key="2">
    <source>
        <dbReference type="ARBA" id="ARBA00022614"/>
    </source>
</evidence>
<keyword evidence="5" id="KW-0677">Repeat</keyword>
<name>A0A830AYT4_9LAMI</name>
<dbReference type="Proteomes" id="UP000653305">
    <property type="component" value="Unassembled WGS sequence"/>
</dbReference>
<dbReference type="SMART" id="SM00369">
    <property type="entry name" value="LRR_TYP"/>
    <property type="match status" value="8"/>
</dbReference>
<dbReference type="InterPro" id="IPR032675">
    <property type="entry name" value="LRR_dom_sf"/>
</dbReference>